<keyword evidence="2" id="KW-0547">Nucleotide-binding</keyword>
<dbReference type="PROSITE" id="PS50011">
    <property type="entry name" value="PROTEIN_KINASE_DOM"/>
    <property type="match status" value="1"/>
</dbReference>
<dbReference type="SUPFAM" id="SSF81606">
    <property type="entry name" value="PP2C-like"/>
    <property type="match status" value="1"/>
</dbReference>
<dbReference type="CDD" id="cd14014">
    <property type="entry name" value="STKc_PknB_like"/>
    <property type="match status" value="1"/>
</dbReference>
<evidence type="ECO:0000256" key="1">
    <source>
        <dbReference type="ARBA" id="ARBA00022679"/>
    </source>
</evidence>
<sequence length="555" mass="61862">MLPVIQWFAESRAGLKDRNEDAWMVVEPEAPLPKDKGVLVLLADGVSDCADGAEAATSTVRQMAADYYALPDTLDVVPALERLINAQNQRLRMSPIKPLMTTLCGVILRGQRLTVVNLGDTRCYRIRNGAITQLSVDHSWDQPGLQHVLKRALGLDSQVIPDFVESELLVGDRYVLVCDGVWEPLGDARMQEILSHFPDAKGAAQSLVRNALQMGSTDNVSAIVVDVEGLPARSLGDELVGLGGLPVPARLNAGEKIDGLTVKSLWRESRNCLLYRVEDETGQPWLMKTLPPISAGDVQAERALLTEEWILRRLGSHYFPELCVRTERRHLYLLMKEYQGSSLAESPENQQGWSIPDVIQQGIRMGKALGILHRRNILHRDVKPENLHWGVDKRLRLLDFGAACCPGVTEDRPDNMPGTPSFMAPELLAGELATAQSDLYAAGVTLYWLLTHHYPYGEIEPFQKPVFGEPVSPARYRPDTPAWLESVLLKAVATTPERRFETAEEFVIALERGESLSLMPKRLPLMQRQPLRVWQSIALGSLLLNLLLLYTLFLQ</sequence>
<dbReference type="InterPro" id="IPR000719">
    <property type="entry name" value="Prot_kinase_dom"/>
</dbReference>
<keyword evidence="5" id="KW-0472">Membrane</keyword>
<evidence type="ECO:0000256" key="4">
    <source>
        <dbReference type="ARBA" id="ARBA00022840"/>
    </source>
</evidence>
<dbReference type="Pfam" id="PF13672">
    <property type="entry name" value="PP2C_2"/>
    <property type="match status" value="1"/>
</dbReference>
<dbReference type="GO" id="GO:0016301">
    <property type="term" value="F:kinase activity"/>
    <property type="evidence" value="ECO:0007669"/>
    <property type="project" value="UniProtKB-KW"/>
</dbReference>
<dbReference type="InterPro" id="IPR036457">
    <property type="entry name" value="PPM-type-like_dom_sf"/>
</dbReference>
<dbReference type="SUPFAM" id="SSF56112">
    <property type="entry name" value="Protein kinase-like (PK-like)"/>
    <property type="match status" value="1"/>
</dbReference>
<evidence type="ECO:0000313" key="8">
    <source>
        <dbReference type="EMBL" id="MCB6182204.1"/>
    </source>
</evidence>
<organism evidence="8 9">
    <name type="scientific">Leeia speluncae</name>
    <dbReference type="NCBI Taxonomy" id="2884804"/>
    <lineage>
        <taxon>Bacteria</taxon>
        <taxon>Pseudomonadati</taxon>
        <taxon>Pseudomonadota</taxon>
        <taxon>Betaproteobacteria</taxon>
        <taxon>Neisseriales</taxon>
        <taxon>Leeiaceae</taxon>
        <taxon>Leeia</taxon>
    </lineage>
</organism>
<feature type="domain" description="Protein kinase" evidence="6">
    <location>
        <begin position="247"/>
        <end position="516"/>
    </location>
</feature>
<dbReference type="EMBL" id="JAJBZT010000001">
    <property type="protein sequence ID" value="MCB6182204.1"/>
    <property type="molecule type" value="Genomic_DNA"/>
</dbReference>
<evidence type="ECO:0000313" key="9">
    <source>
        <dbReference type="Proteomes" id="UP001165395"/>
    </source>
</evidence>
<dbReference type="RefSeq" id="WP_227177714.1">
    <property type="nucleotide sequence ID" value="NZ_JAJBZT010000001.1"/>
</dbReference>
<evidence type="ECO:0000256" key="2">
    <source>
        <dbReference type="ARBA" id="ARBA00022741"/>
    </source>
</evidence>
<dbReference type="Pfam" id="PF00069">
    <property type="entry name" value="Pkinase"/>
    <property type="match status" value="1"/>
</dbReference>
<dbReference type="Gene3D" id="1.10.510.10">
    <property type="entry name" value="Transferase(Phosphotransferase) domain 1"/>
    <property type="match status" value="1"/>
</dbReference>
<proteinExistence type="predicted"/>
<name>A0ABS8D1X4_9NEIS</name>
<gene>
    <name evidence="8" type="ORF">LIN78_01365</name>
</gene>
<keyword evidence="4" id="KW-0067">ATP-binding</keyword>
<dbReference type="PROSITE" id="PS51746">
    <property type="entry name" value="PPM_2"/>
    <property type="match status" value="1"/>
</dbReference>
<evidence type="ECO:0000256" key="5">
    <source>
        <dbReference type="SAM" id="Phobius"/>
    </source>
</evidence>
<dbReference type="InterPro" id="IPR011009">
    <property type="entry name" value="Kinase-like_dom_sf"/>
</dbReference>
<evidence type="ECO:0000259" key="6">
    <source>
        <dbReference type="PROSITE" id="PS50011"/>
    </source>
</evidence>
<keyword evidence="3 8" id="KW-0418">Kinase</keyword>
<feature type="domain" description="PPM-type phosphatase" evidence="7">
    <location>
        <begin position="5"/>
        <end position="227"/>
    </location>
</feature>
<evidence type="ECO:0000259" key="7">
    <source>
        <dbReference type="PROSITE" id="PS51746"/>
    </source>
</evidence>
<dbReference type="SMART" id="SM00220">
    <property type="entry name" value="S_TKc"/>
    <property type="match status" value="1"/>
</dbReference>
<keyword evidence="9" id="KW-1185">Reference proteome</keyword>
<reference evidence="8" key="1">
    <citation type="submission" date="2021-10" db="EMBL/GenBank/DDBJ databases">
        <title>The complete genome sequence of Leeia sp. TBRC 13508.</title>
        <authorList>
            <person name="Charoenyingcharoen P."/>
            <person name="Yukphan P."/>
        </authorList>
    </citation>
    <scope>NUCLEOTIDE SEQUENCE</scope>
    <source>
        <strain evidence="8">TBRC 13508</strain>
    </source>
</reference>
<dbReference type="Proteomes" id="UP001165395">
    <property type="component" value="Unassembled WGS sequence"/>
</dbReference>
<feature type="transmembrane region" description="Helical" evidence="5">
    <location>
        <begin position="533"/>
        <end position="553"/>
    </location>
</feature>
<keyword evidence="1" id="KW-0808">Transferase</keyword>
<dbReference type="SMART" id="SM00332">
    <property type="entry name" value="PP2Cc"/>
    <property type="match status" value="1"/>
</dbReference>
<dbReference type="Gene3D" id="3.60.40.10">
    <property type="entry name" value="PPM-type phosphatase domain"/>
    <property type="match status" value="1"/>
</dbReference>
<dbReference type="PANTHER" id="PTHR43289">
    <property type="entry name" value="MITOGEN-ACTIVATED PROTEIN KINASE KINASE KINASE 20-RELATED"/>
    <property type="match status" value="1"/>
</dbReference>
<accession>A0ABS8D1X4</accession>
<dbReference type="SMART" id="SM00331">
    <property type="entry name" value="PP2C_SIG"/>
    <property type="match status" value="1"/>
</dbReference>
<keyword evidence="5" id="KW-0812">Transmembrane</keyword>
<evidence type="ECO:0000256" key="3">
    <source>
        <dbReference type="ARBA" id="ARBA00022777"/>
    </source>
</evidence>
<dbReference type="PANTHER" id="PTHR43289:SF34">
    <property type="entry name" value="SERINE_THREONINE-PROTEIN KINASE YBDM-RELATED"/>
    <property type="match status" value="1"/>
</dbReference>
<protein>
    <submittedName>
        <fullName evidence="8">Bifunctional protein-serine/threonine kinase/phosphatase</fullName>
    </submittedName>
</protein>
<comment type="caution">
    <text evidence="8">The sequence shown here is derived from an EMBL/GenBank/DDBJ whole genome shotgun (WGS) entry which is preliminary data.</text>
</comment>
<dbReference type="CDD" id="cd00143">
    <property type="entry name" value="PP2Cc"/>
    <property type="match status" value="1"/>
</dbReference>
<keyword evidence="5" id="KW-1133">Transmembrane helix</keyword>
<dbReference type="InterPro" id="IPR001932">
    <property type="entry name" value="PPM-type_phosphatase-like_dom"/>
</dbReference>